<reference evidence="3" key="1">
    <citation type="submission" date="2023-07" db="EMBL/GenBank/DDBJ databases">
        <authorList>
            <person name="Peeters C."/>
        </authorList>
    </citation>
    <scope>NUCLEOTIDE SEQUENCE</scope>
    <source>
        <strain evidence="3">R-77560</strain>
    </source>
</reference>
<name>A0AAD2F4M7_9RALS</name>
<dbReference type="GO" id="GO:0043565">
    <property type="term" value="F:sequence-specific DNA binding"/>
    <property type="evidence" value="ECO:0007669"/>
    <property type="project" value="TreeGrafter"/>
</dbReference>
<sequence>MVEAAKQGMGLAHVLEDLVTEHVAAGRLVRVLEPWCPPMYRFHLYFPGTPRMPGKPRVFIDFLRTHSGHDA</sequence>
<dbReference type="PANTHER" id="PTHR30537:SF1">
    <property type="entry name" value="HTH-TYPE TRANSCRIPTIONAL REGULATOR PGRR"/>
    <property type="match status" value="1"/>
</dbReference>
<evidence type="ECO:0000259" key="2">
    <source>
        <dbReference type="Pfam" id="PF03466"/>
    </source>
</evidence>
<comment type="similarity">
    <text evidence="1">Belongs to the LysR transcriptional regulatory family.</text>
</comment>
<dbReference type="InterPro" id="IPR058163">
    <property type="entry name" value="LysR-type_TF_proteobact-type"/>
</dbReference>
<dbReference type="AlphaFoldDB" id="A0AAD2F4M7"/>
<dbReference type="SUPFAM" id="SSF53850">
    <property type="entry name" value="Periplasmic binding protein-like II"/>
    <property type="match status" value="1"/>
</dbReference>
<dbReference type="InterPro" id="IPR005119">
    <property type="entry name" value="LysR_subst-bd"/>
</dbReference>
<comment type="caution">
    <text evidence="3">The sequence shown here is derived from an EMBL/GenBank/DDBJ whole genome shotgun (WGS) entry which is preliminary data.</text>
</comment>
<evidence type="ECO:0000256" key="1">
    <source>
        <dbReference type="ARBA" id="ARBA00009437"/>
    </source>
</evidence>
<dbReference type="Proteomes" id="UP001189756">
    <property type="component" value="Unassembled WGS sequence"/>
</dbReference>
<dbReference type="GO" id="GO:0006351">
    <property type="term" value="P:DNA-templated transcription"/>
    <property type="evidence" value="ECO:0007669"/>
    <property type="project" value="TreeGrafter"/>
</dbReference>
<evidence type="ECO:0000313" key="3">
    <source>
        <dbReference type="EMBL" id="CAJ0799204.1"/>
    </source>
</evidence>
<dbReference type="GO" id="GO:0003700">
    <property type="term" value="F:DNA-binding transcription factor activity"/>
    <property type="evidence" value="ECO:0007669"/>
    <property type="project" value="TreeGrafter"/>
</dbReference>
<dbReference type="PANTHER" id="PTHR30537">
    <property type="entry name" value="HTH-TYPE TRANSCRIPTIONAL REGULATOR"/>
    <property type="match status" value="1"/>
</dbReference>
<dbReference type="EMBL" id="CATZAZ010000007">
    <property type="protein sequence ID" value="CAJ0799204.1"/>
    <property type="molecule type" value="Genomic_DNA"/>
</dbReference>
<proteinExistence type="inferred from homology"/>
<organism evidence="3 4">
    <name type="scientific">Ralstonia thomasii</name>
    <dbReference type="NCBI Taxonomy" id="3058596"/>
    <lineage>
        <taxon>Bacteria</taxon>
        <taxon>Pseudomonadati</taxon>
        <taxon>Pseudomonadota</taxon>
        <taxon>Betaproteobacteria</taxon>
        <taxon>Burkholderiales</taxon>
        <taxon>Burkholderiaceae</taxon>
        <taxon>Ralstonia</taxon>
    </lineage>
</organism>
<accession>A0AAD2F4M7</accession>
<feature type="domain" description="LysR substrate-binding" evidence="2">
    <location>
        <begin position="1"/>
        <end position="66"/>
    </location>
</feature>
<protein>
    <recommendedName>
        <fullName evidence="2">LysR substrate-binding domain-containing protein</fullName>
    </recommendedName>
</protein>
<dbReference type="Pfam" id="PF03466">
    <property type="entry name" value="LysR_substrate"/>
    <property type="match status" value="1"/>
</dbReference>
<dbReference type="Gene3D" id="3.40.190.290">
    <property type="match status" value="1"/>
</dbReference>
<evidence type="ECO:0000313" key="4">
    <source>
        <dbReference type="Proteomes" id="UP001189756"/>
    </source>
</evidence>
<gene>
    <name evidence="3" type="ORF">R77560_03280</name>
</gene>